<dbReference type="GO" id="GO:0005886">
    <property type="term" value="C:plasma membrane"/>
    <property type="evidence" value="ECO:0007669"/>
    <property type="project" value="TreeGrafter"/>
</dbReference>
<comment type="caution">
    <text evidence="7">The sequence shown here is derived from an EMBL/GenBank/DDBJ whole genome shotgun (WGS) entry which is preliminary data.</text>
</comment>
<name>A0A1F5SMM8_9BACT</name>
<dbReference type="GO" id="GO:0006874">
    <property type="term" value="P:intracellular calcium ion homeostasis"/>
    <property type="evidence" value="ECO:0007669"/>
    <property type="project" value="TreeGrafter"/>
</dbReference>
<feature type="domain" description="Sodium/calcium exchanger membrane region" evidence="6">
    <location>
        <begin position="167"/>
        <end position="307"/>
    </location>
</feature>
<accession>A0A1F5SMM8</accession>
<proteinExistence type="predicted"/>
<organism evidence="7 8">
    <name type="scientific">Candidatus Falkowbacteria bacterium RIFOXYA2_FULL_47_19</name>
    <dbReference type="NCBI Taxonomy" id="1797994"/>
    <lineage>
        <taxon>Bacteria</taxon>
        <taxon>Candidatus Falkowiibacteriota</taxon>
    </lineage>
</organism>
<evidence type="ECO:0000256" key="5">
    <source>
        <dbReference type="SAM" id="Phobius"/>
    </source>
</evidence>
<dbReference type="PANTHER" id="PTHR10846">
    <property type="entry name" value="SODIUM/POTASSIUM/CALCIUM EXCHANGER"/>
    <property type="match status" value="1"/>
</dbReference>
<comment type="subcellular location">
    <subcellularLocation>
        <location evidence="1">Membrane</location>
        <topology evidence="1">Multi-pass membrane protein</topology>
    </subcellularLocation>
</comment>
<dbReference type="InterPro" id="IPR004481">
    <property type="entry name" value="K/Na/Ca-exchanger"/>
</dbReference>
<evidence type="ECO:0000256" key="3">
    <source>
        <dbReference type="ARBA" id="ARBA00022989"/>
    </source>
</evidence>
<keyword evidence="3 5" id="KW-1133">Transmembrane helix</keyword>
<dbReference type="InterPro" id="IPR004837">
    <property type="entry name" value="NaCa_Exmemb"/>
</dbReference>
<dbReference type="GO" id="GO:0008273">
    <property type="term" value="F:calcium, potassium:sodium antiporter activity"/>
    <property type="evidence" value="ECO:0007669"/>
    <property type="project" value="TreeGrafter"/>
</dbReference>
<feature type="domain" description="Sodium/calcium exchanger membrane region" evidence="6">
    <location>
        <begin position="8"/>
        <end position="144"/>
    </location>
</feature>
<reference evidence="7 8" key="1">
    <citation type="journal article" date="2016" name="Nat. Commun.">
        <title>Thousands of microbial genomes shed light on interconnected biogeochemical processes in an aquifer system.</title>
        <authorList>
            <person name="Anantharaman K."/>
            <person name="Brown C.T."/>
            <person name="Hug L.A."/>
            <person name="Sharon I."/>
            <person name="Castelle C.J."/>
            <person name="Probst A.J."/>
            <person name="Thomas B.C."/>
            <person name="Singh A."/>
            <person name="Wilkins M.J."/>
            <person name="Karaoz U."/>
            <person name="Brodie E.L."/>
            <person name="Williams K.H."/>
            <person name="Hubbard S.S."/>
            <person name="Banfield J.F."/>
        </authorList>
    </citation>
    <scope>NUCLEOTIDE SEQUENCE [LARGE SCALE GENOMIC DNA]</scope>
</reference>
<protein>
    <recommendedName>
        <fullName evidence="6">Sodium/calcium exchanger membrane region domain-containing protein</fullName>
    </recommendedName>
</protein>
<feature type="transmembrane region" description="Helical" evidence="5">
    <location>
        <begin position="71"/>
        <end position="92"/>
    </location>
</feature>
<dbReference type="Proteomes" id="UP000178367">
    <property type="component" value="Unassembled WGS sequence"/>
</dbReference>
<evidence type="ECO:0000256" key="4">
    <source>
        <dbReference type="ARBA" id="ARBA00023136"/>
    </source>
</evidence>
<sequence length="311" mass="34158">MSILTNSLLLLILFAVLGVAADFAVRNIKYIASVLKMRLFAFGILLGLITTLPELSVGINATIDKAASLSAGNLLGGVIVLFGLVLGTSLFLNRQIDTDDNLKTLIPEMAVIFSPVLFGLDGHFGLLDGLMMIGLYLALLYYLYRANHAFGGSHFGLIDKNKIARAALLSIFGIIFILLASHWIVEISLNLLRYFGISKLLMGILVFSIGTNLPEITITVTSWRKKISELSLSHLLSSAFTNTLVLGVLASIQPISFTLGPAYWILMFFIILLLMSFLSFYHSGKKMDRREGLILLLIYVVFLAVNLLIIK</sequence>
<gene>
    <name evidence="7" type="ORF">A2227_03960</name>
</gene>
<feature type="transmembrane region" description="Helical" evidence="5">
    <location>
        <begin position="37"/>
        <end position="59"/>
    </location>
</feature>
<dbReference type="EMBL" id="MFGB01000006">
    <property type="protein sequence ID" value="OGF27703.1"/>
    <property type="molecule type" value="Genomic_DNA"/>
</dbReference>
<feature type="transmembrane region" description="Helical" evidence="5">
    <location>
        <begin position="191"/>
        <end position="213"/>
    </location>
</feature>
<dbReference type="AlphaFoldDB" id="A0A1F5SMM8"/>
<dbReference type="GO" id="GO:0005262">
    <property type="term" value="F:calcium channel activity"/>
    <property type="evidence" value="ECO:0007669"/>
    <property type="project" value="TreeGrafter"/>
</dbReference>
<feature type="transmembrane region" description="Helical" evidence="5">
    <location>
        <begin position="124"/>
        <end position="144"/>
    </location>
</feature>
<evidence type="ECO:0000256" key="2">
    <source>
        <dbReference type="ARBA" id="ARBA00022692"/>
    </source>
</evidence>
<dbReference type="STRING" id="1797994.A2227_03960"/>
<feature type="transmembrane region" description="Helical" evidence="5">
    <location>
        <begin position="165"/>
        <end position="185"/>
    </location>
</feature>
<evidence type="ECO:0000256" key="1">
    <source>
        <dbReference type="ARBA" id="ARBA00004141"/>
    </source>
</evidence>
<feature type="transmembrane region" description="Helical" evidence="5">
    <location>
        <begin position="262"/>
        <end position="281"/>
    </location>
</feature>
<keyword evidence="4 5" id="KW-0472">Membrane</keyword>
<dbReference type="Gene3D" id="1.20.1420.30">
    <property type="entry name" value="NCX, central ion-binding region"/>
    <property type="match status" value="1"/>
</dbReference>
<feature type="transmembrane region" description="Helical" evidence="5">
    <location>
        <begin position="234"/>
        <end position="256"/>
    </location>
</feature>
<evidence type="ECO:0000259" key="6">
    <source>
        <dbReference type="Pfam" id="PF01699"/>
    </source>
</evidence>
<evidence type="ECO:0000313" key="8">
    <source>
        <dbReference type="Proteomes" id="UP000178367"/>
    </source>
</evidence>
<dbReference type="PANTHER" id="PTHR10846:SF8">
    <property type="entry name" value="INNER MEMBRANE PROTEIN YRBG"/>
    <property type="match status" value="1"/>
</dbReference>
<evidence type="ECO:0000313" key="7">
    <source>
        <dbReference type="EMBL" id="OGF27703.1"/>
    </source>
</evidence>
<dbReference type="InterPro" id="IPR044880">
    <property type="entry name" value="NCX_ion-bd_dom_sf"/>
</dbReference>
<feature type="transmembrane region" description="Helical" evidence="5">
    <location>
        <begin position="293"/>
        <end position="310"/>
    </location>
</feature>
<keyword evidence="2 5" id="KW-0812">Transmembrane</keyword>
<dbReference type="Pfam" id="PF01699">
    <property type="entry name" value="Na_Ca_ex"/>
    <property type="match status" value="2"/>
</dbReference>